<gene>
    <name evidence="4" type="primary">LOC106167644</name>
</gene>
<reference evidence="4" key="1">
    <citation type="submission" date="2025-08" db="UniProtKB">
        <authorList>
            <consortium name="RefSeq"/>
        </authorList>
    </citation>
    <scope>IDENTIFICATION</scope>
    <source>
        <tissue evidence="4">Gonads</tissue>
    </source>
</reference>
<accession>A0A1S3IVE8</accession>
<protein>
    <submittedName>
        <fullName evidence="4">Uncharacterized protein LOC106167644</fullName>
    </submittedName>
</protein>
<feature type="region of interest" description="Disordered" evidence="1">
    <location>
        <begin position="177"/>
        <end position="196"/>
    </location>
</feature>
<dbReference type="RefSeq" id="XP_013401936.1">
    <property type="nucleotide sequence ID" value="XM_013546482.2"/>
</dbReference>
<keyword evidence="2" id="KW-0732">Signal</keyword>
<organism evidence="3 4">
    <name type="scientific">Lingula anatina</name>
    <name type="common">Brachiopod</name>
    <name type="synonym">Lingula unguis</name>
    <dbReference type="NCBI Taxonomy" id="7574"/>
    <lineage>
        <taxon>Eukaryota</taxon>
        <taxon>Metazoa</taxon>
        <taxon>Spiralia</taxon>
        <taxon>Lophotrochozoa</taxon>
        <taxon>Brachiopoda</taxon>
        <taxon>Linguliformea</taxon>
        <taxon>Lingulata</taxon>
        <taxon>Lingulida</taxon>
        <taxon>Linguloidea</taxon>
        <taxon>Lingulidae</taxon>
        <taxon>Lingula</taxon>
    </lineage>
</organism>
<proteinExistence type="predicted"/>
<dbReference type="KEGG" id="lak:106167644"/>
<feature type="region of interest" description="Disordered" evidence="1">
    <location>
        <begin position="127"/>
        <end position="149"/>
    </location>
</feature>
<evidence type="ECO:0000313" key="3">
    <source>
        <dbReference type="Proteomes" id="UP000085678"/>
    </source>
</evidence>
<evidence type="ECO:0000256" key="1">
    <source>
        <dbReference type="SAM" id="MobiDB-lite"/>
    </source>
</evidence>
<name>A0A1S3IVE8_LINAN</name>
<dbReference type="AlphaFoldDB" id="A0A1S3IVE8"/>
<feature type="signal peptide" evidence="2">
    <location>
        <begin position="1"/>
        <end position="18"/>
    </location>
</feature>
<sequence>MRFVPVQVLFVLLCMAEATISGAREEQQVERKEKREIVPCEKQAVYHDKVEKREARSAQRKRREEEGLSLWATEENLHRTTRSQTSQPFVAKNSRVNKRQRRHEEELLNWVEFHHTKRRETPRTWVAKRTQHNKRSDNQTGRHRKILRRKRYATPFSETAGESCRDKRGAGAKKVLWTKEKMHKDKRSAGYVTSVEDNHTHKKGAVLKTALATPVGQNATST</sequence>
<dbReference type="InParanoid" id="A0A1S3IVE8"/>
<dbReference type="Proteomes" id="UP000085678">
    <property type="component" value="Unplaced"/>
</dbReference>
<evidence type="ECO:0000256" key="2">
    <source>
        <dbReference type="SAM" id="SignalP"/>
    </source>
</evidence>
<dbReference type="GeneID" id="106167644"/>
<evidence type="ECO:0000313" key="4">
    <source>
        <dbReference type="RefSeq" id="XP_013401936.1"/>
    </source>
</evidence>
<keyword evidence="3" id="KW-1185">Reference proteome</keyword>
<feature type="region of interest" description="Disordered" evidence="1">
    <location>
        <begin position="74"/>
        <end position="101"/>
    </location>
</feature>
<feature type="chain" id="PRO_5010171661" evidence="2">
    <location>
        <begin position="19"/>
        <end position="222"/>
    </location>
</feature>